<gene>
    <name evidence="2" type="ORF">SBA5_660009</name>
</gene>
<evidence type="ECO:0000256" key="1">
    <source>
        <dbReference type="SAM" id="SignalP"/>
    </source>
</evidence>
<sequence length="463" mass="50811">MANRIAKSFALMVVLGVCLLHSAKCTAADKHDRVIGLYDVIVHFQDPNINWEQISDAFVKQFLVDTDTNVCIRPSLQPERMLGNPEPQTHVGFEGTAGLDYVAFGDLYKDPDGYRMEAYLVTGKSREVVLKHVQPKFTDPKDAAWQAQTAALNLRSDATRSHTLADMILDFEKKQREEYPHDHAIAPELKVNLAESDRYPLKLSPGEKRDISFTLMDCDGVANKGAEVQVETITGDVTPATVTVDGAGRGKFTYTAPRKDADGQIRVGFSYLRGSEHPGVPEVDHIDVHVAAPNLCFSVAVDLKMQMPDTPQIYENHHVETIYKVAGFDEKTGCPFTSLKPGETWGLVEASIRGTATGHRETGVTASSSIDRPGDLTVASARFVREAQGGTFTFVIREVPAGDGEEYVGNCAAQRWEPWPYQFKLSEEELDHPDKLQKSLALNLPLGENGCTGTGTAVLTGHP</sequence>
<protein>
    <recommendedName>
        <fullName evidence="4">Lipoprotein</fullName>
    </recommendedName>
</protein>
<name>A0A2N9LZ17_9BACT</name>
<dbReference type="AlphaFoldDB" id="A0A2N9LZ17"/>
<reference evidence="3" key="1">
    <citation type="submission" date="2018-02" db="EMBL/GenBank/DDBJ databases">
        <authorList>
            <person name="Hausmann B."/>
        </authorList>
    </citation>
    <scope>NUCLEOTIDE SEQUENCE [LARGE SCALE GENOMIC DNA]</scope>
    <source>
        <strain evidence="3">Peat soil MAG SbA5</strain>
    </source>
</reference>
<proteinExistence type="predicted"/>
<feature type="chain" id="PRO_5014667100" description="Lipoprotein" evidence="1">
    <location>
        <begin position="28"/>
        <end position="463"/>
    </location>
</feature>
<organism evidence="2 3">
    <name type="scientific">Candidatus Sulfuritelmatomonas gaucii</name>
    <dbReference type="NCBI Taxonomy" id="2043161"/>
    <lineage>
        <taxon>Bacteria</taxon>
        <taxon>Pseudomonadati</taxon>
        <taxon>Acidobacteriota</taxon>
        <taxon>Terriglobia</taxon>
        <taxon>Terriglobales</taxon>
        <taxon>Acidobacteriaceae</taxon>
        <taxon>Candidatus Sulfuritelmatomonas</taxon>
    </lineage>
</organism>
<dbReference type="EMBL" id="OKRB01000126">
    <property type="protein sequence ID" value="SPE28453.1"/>
    <property type="molecule type" value="Genomic_DNA"/>
</dbReference>
<feature type="signal peptide" evidence="1">
    <location>
        <begin position="1"/>
        <end position="27"/>
    </location>
</feature>
<dbReference type="Proteomes" id="UP000239735">
    <property type="component" value="Unassembled WGS sequence"/>
</dbReference>
<accession>A0A2N9LZ17</accession>
<keyword evidence="1" id="KW-0732">Signal</keyword>
<evidence type="ECO:0000313" key="2">
    <source>
        <dbReference type="EMBL" id="SPE28453.1"/>
    </source>
</evidence>
<evidence type="ECO:0000313" key="3">
    <source>
        <dbReference type="Proteomes" id="UP000239735"/>
    </source>
</evidence>
<evidence type="ECO:0008006" key="4">
    <source>
        <dbReference type="Google" id="ProtNLM"/>
    </source>
</evidence>